<dbReference type="Pfam" id="PF00097">
    <property type="entry name" value="zf-C3HC4"/>
    <property type="match status" value="1"/>
</dbReference>
<name>A0A553P5Y1_TIGCA</name>
<evidence type="ECO:0008006" key="14">
    <source>
        <dbReference type="Google" id="ProtNLM"/>
    </source>
</evidence>
<dbReference type="Pfam" id="PF01436">
    <property type="entry name" value="NHL"/>
    <property type="match status" value="4"/>
</dbReference>
<reference evidence="12 13" key="1">
    <citation type="journal article" date="2018" name="Nat. Ecol. Evol.">
        <title>Genomic signatures of mitonuclear coevolution across populations of Tigriopus californicus.</title>
        <authorList>
            <person name="Barreto F.S."/>
            <person name="Watson E.T."/>
            <person name="Lima T.G."/>
            <person name="Willett C.S."/>
            <person name="Edmands S."/>
            <person name="Li W."/>
            <person name="Burton R.S."/>
        </authorList>
    </citation>
    <scope>NUCLEOTIDE SEQUENCE [LARGE SCALE GENOMIC DNA]</scope>
    <source>
        <strain evidence="12 13">San Diego</strain>
    </source>
</reference>
<dbReference type="PANTHER" id="PTHR25462:SF296">
    <property type="entry name" value="MEIOTIC P26, ISOFORM F"/>
    <property type="match status" value="1"/>
</dbReference>
<dbReference type="SUPFAM" id="SSF81296">
    <property type="entry name" value="E set domains"/>
    <property type="match status" value="1"/>
</dbReference>
<dbReference type="Gene3D" id="2.120.10.30">
    <property type="entry name" value="TolB, C-terminal domain"/>
    <property type="match status" value="2"/>
</dbReference>
<dbReference type="AlphaFoldDB" id="A0A553P5Y1"/>
<feature type="repeat" description="NHL" evidence="7">
    <location>
        <begin position="658"/>
        <end position="699"/>
    </location>
</feature>
<dbReference type="InterPro" id="IPR014756">
    <property type="entry name" value="Ig_E-set"/>
</dbReference>
<dbReference type="SMART" id="SM00336">
    <property type="entry name" value="BBOX"/>
    <property type="match status" value="1"/>
</dbReference>
<evidence type="ECO:0000256" key="9">
    <source>
        <dbReference type="SAM" id="MobiDB-lite"/>
    </source>
</evidence>
<dbReference type="OMA" id="ECRLRFG"/>
<proteinExistence type="predicted"/>
<dbReference type="InterPro" id="IPR000315">
    <property type="entry name" value="Znf_B-box"/>
</dbReference>
<dbReference type="PROSITE" id="PS50089">
    <property type="entry name" value="ZF_RING_2"/>
    <property type="match status" value="1"/>
</dbReference>
<evidence type="ECO:0000259" key="10">
    <source>
        <dbReference type="PROSITE" id="PS50089"/>
    </source>
</evidence>
<keyword evidence="13" id="KW-1185">Reference proteome</keyword>
<feature type="compositionally biased region" description="Polar residues" evidence="9">
    <location>
        <begin position="162"/>
        <end position="175"/>
    </location>
</feature>
<evidence type="ECO:0000256" key="2">
    <source>
        <dbReference type="ARBA" id="ARBA00022737"/>
    </source>
</evidence>
<feature type="region of interest" description="Disordered" evidence="9">
    <location>
        <begin position="162"/>
        <end position="181"/>
    </location>
</feature>
<dbReference type="InterPro" id="IPR001258">
    <property type="entry name" value="NHL_repeat"/>
</dbReference>
<evidence type="ECO:0000259" key="11">
    <source>
        <dbReference type="PROSITE" id="PS50119"/>
    </source>
</evidence>
<dbReference type="PROSITE" id="PS51125">
    <property type="entry name" value="NHL"/>
    <property type="match status" value="4"/>
</dbReference>
<keyword evidence="1" id="KW-0479">Metal-binding</keyword>
<evidence type="ECO:0000256" key="6">
    <source>
        <dbReference type="PROSITE-ProRule" id="PRU00087"/>
    </source>
</evidence>
<feature type="domain" description="RING-type" evidence="10">
    <location>
        <begin position="91"/>
        <end position="131"/>
    </location>
</feature>
<evidence type="ECO:0000256" key="5">
    <source>
        <dbReference type="PROSITE-ProRule" id="PRU00024"/>
    </source>
</evidence>
<dbReference type="GO" id="GO:0005654">
    <property type="term" value="C:nucleoplasm"/>
    <property type="evidence" value="ECO:0007669"/>
    <property type="project" value="TreeGrafter"/>
</dbReference>
<evidence type="ECO:0000256" key="7">
    <source>
        <dbReference type="PROSITE-ProRule" id="PRU00504"/>
    </source>
</evidence>
<feature type="compositionally biased region" description="Polar residues" evidence="9">
    <location>
        <begin position="68"/>
        <end position="78"/>
    </location>
</feature>
<comment type="caution">
    <text evidence="12">The sequence shown here is derived from an EMBL/GenBank/DDBJ whole genome shotgun (WGS) entry which is preliminary data.</text>
</comment>
<evidence type="ECO:0000313" key="12">
    <source>
        <dbReference type="EMBL" id="TRY73096.1"/>
    </source>
</evidence>
<keyword evidence="2" id="KW-0677">Repeat</keyword>
<feature type="compositionally biased region" description="Basic residues" evidence="9">
    <location>
        <begin position="572"/>
        <end position="584"/>
    </location>
</feature>
<feature type="region of interest" description="Disordered" evidence="9">
    <location>
        <begin position="572"/>
        <end position="602"/>
    </location>
</feature>
<dbReference type="InterPro" id="IPR003649">
    <property type="entry name" value="Bbox_C"/>
</dbReference>
<dbReference type="SUPFAM" id="SSF101898">
    <property type="entry name" value="NHL repeat"/>
    <property type="match status" value="1"/>
</dbReference>
<dbReference type="InterPro" id="IPR018957">
    <property type="entry name" value="Znf_C3HC4_RING-type"/>
</dbReference>
<dbReference type="GO" id="GO:0061630">
    <property type="term" value="F:ubiquitin protein ligase activity"/>
    <property type="evidence" value="ECO:0007669"/>
    <property type="project" value="TreeGrafter"/>
</dbReference>
<feature type="repeat" description="Filamin" evidence="6">
    <location>
        <begin position="454"/>
        <end position="556"/>
    </location>
</feature>
<dbReference type="Gene3D" id="3.30.160.60">
    <property type="entry name" value="Classic Zinc Finger"/>
    <property type="match status" value="1"/>
</dbReference>
<dbReference type="EMBL" id="VCGU01000007">
    <property type="protein sequence ID" value="TRY73096.1"/>
    <property type="molecule type" value="Genomic_DNA"/>
</dbReference>
<feature type="repeat" description="NHL" evidence="7">
    <location>
        <begin position="756"/>
        <end position="799"/>
    </location>
</feature>
<dbReference type="InterPro" id="IPR017868">
    <property type="entry name" value="Filamin/ABP280_repeat-like"/>
</dbReference>
<keyword evidence="3 5" id="KW-0863">Zinc-finger</keyword>
<dbReference type="Pfam" id="PF00630">
    <property type="entry name" value="Filamin"/>
    <property type="match status" value="1"/>
</dbReference>
<dbReference type="PANTHER" id="PTHR25462">
    <property type="entry name" value="BONUS, ISOFORM C-RELATED"/>
    <property type="match status" value="1"/>
</dbReference>
<dbReference type="InterPro" id="IPR001841">
    <property type="entry name" value="Znf_RING"/>
</dbReference>
<dbReference type="SMART" id="SM00184">
    <property type="entry name" value="RING"/>
    <property type="match status" value="1"/>
</dbReference>
<feature type="repeat" description="NHL" evidence="7">
    <location>
        <begin position="812"/>
        <end position="843"/>
    </location>
</feature>
<dbReference type="SMART" id="SM00502">
    <property type="entry name" value="BBC"/>
    <property type="match status" value="1"/>
</dbReference>
<dbReference type="PROSITE" id="PS00518">
    <property type="entry name" value="ZF_RING_1"/>
    <property type="match status" value="1"/>
</dbReference>
<gene>
    <name evidence="12" type="ORF">TCAL_00904</name>
</gene>
<keyword evidence="8" id="KW-0175">Coiled coil</keyword>
<dbReference type="GO" id="GO:0008270">
    <property type="term" value="F:zinc ion binding"/>
    <property type="evidence" value="ECO:0007669"/>
    <property type="project" value="UniProtKB-KW"/>
</dbReference>
<dbReference type="Gene3D" id="2.60.40.10">
    <property type="entry name" value="Immunoglobulins"/>
    <property type="match status" value="1"/>
</dbReference>
<dbReference type="CDD" id="cd20482">
    <property type="entry name" value="CC_brat-like"/>
    <property type="match status" value="1"/>
</dbReference>
<feature type="coiled-coil region" evidence="8">
    <location>
        <begin position="281"/>
        <end position="325"/>
    </location>
</feature>
<keyword evidence="4" id="KW-0862">Zinc</keyword>
<dbReference type="Pfam" id="PF00643">
    <property type="entry name" value="zf-B_box"/>
    <property type="match status" value="1"/>
</dbReference>
<dbReference type="SUPFAM" id="SSF57845">
    <property type="entry name" value="B-box zinc-binding domain"/>
    <property type="match status" value="1"/>
</dbReference>
<dbReference type="InterPro" id="IPR011042">
    <property type="entry name" value="6-blade_b-propeller_TolB-like"/>
</dbReference>
<sequence>MLIDTQDCEAYPRLLSPGSGTISSRYGPWGQAPTSSNQRNDLLAASNSANSGGLPGSMASTPEDEDSGTGSTTHSQESNVIKHIDRNILSCLICQQRFREPKVLPCLHTFCLGCLFVYLPPESLSITCPLCGHQSILPQQGVKALQDNYFISHLIDVLIQDGPSNENPSKQTPSLTEDPDCNTISSSYDLEYSESVDLESLSSHHKGESKLNSVDYEACGHQHQVTDNSSEATYSTPGARTLLCSNHSGSLLGVYCYSCETAICTLCASIEHRGHWTVAMAEAIEDEKETLRKLIDDAYVQVPLLKSALANIETLSSNLKEERVTTSQEVAKAFDQLVALVESRREVILRDLAMKEKSKQETLDRQKDEIETSLADLYTSCEFVEKALTHGSETEILLVKKQVGDRLVEYSQMQVVQEPAENRYLVFQPGLVDTFESQMNQWSQVLTSSAIHYRTGVVGEGCKLAQVDRTTTITLTTRDWQGNVVPGPEVEQFFCEIVPISINNPTNRPIQLTTEITDMGDGTYELAYSVPVEGRFELSVKMFDQHVNKSPFQISAVIPPPEEMCSIHLRKYPAPKKQRSKSHYQRPSSARSINDSQCSRNNPIEDDLILKIGGRGRGRGEFTNPQGVAVSTNGRILVADSNNQCIQCFGPQGEVRLKFGIRGRTPGQLQRPTGICCLPNGNYAIADYDNKWVSVFDQTGKFINKIGTGKLLEQIPFKLEMAHPESTIVQRSLGWTHSSQSQFFFNGVFDSEGEFMFCFGSNGEGNGQFNAPTGVATDKQDNILVADWGNSRIQVFDSQGSFLAFVNTLACPLYGPQGVAVTPDGNIVVADSGNHCFKLYRYLQ</sequence>
<evidence type="ECO:0000256" key="1">
    <source>
        <dbReference type="ARBA" id="ARBA00022723"/>
    </source>
</evidence>
<organism evidence="12 13">
    <name type="scientific">Tigriopus californicus</name>
    <name type="common">Marine copepod</name>
    <dbReference type="NCBI Taxonomy" id="6832"/>
    <lineage>
        <taxon>Eukaryota</taxon>
        <taxon>Metazoa</taxon>
        <taxon>Ecdysozoa</taxon>
        <taxon>Arthropoda</taxon>
        <taxon>Crustacea</taxon>
        <taxon>Multicrustacea</taxon>
        <taxon>Hexanauplia</taxon>
        <taxon>Copepoda</taxon>
        <taxon>Harpacticoida</taxon>
        <taxon>Harpacticidae</taxon>
        <taxon>Tigriopus</taxon>
    </lineage>
</organism>
<dbReference type="SUPFAM" id="SSF57850">
    <property type="entry name" value="RING/U-box"/>
    <property type="match status" value="1"/>
</dbReference>
<dbReference type="Gene3D" id="3.30.40.10">
    <property type="entry name" value="Zinc/RING finger domain, C3HC4 (zinc finger)"/>
    <property type="match status" value="1"/>
</dbReference>
<dbReference type="InterPro" id="IPR047153">
    <property type="entry name" value="TRIM45/56/19-like"/>
</dbReference>
<dbReference type="InterPro" id="IPR013783">
    <property type="entry name" value="Ig-like_fold"/>
</dbReference>
<dbReference type="STRING" id="6832.A0A553P5Y1"/>
<dbReference type="InterPro" id="IPR013083">
    <property type="entry name" value="Znf_RING/FYVE/PHD"/>
</dbReference>
<evidence type="ECO:0000256" key="8">
    <source>
        <dbReference type="SAM" id="Coils"/>
    </source>
</evidence>
<dbReference type="Proteomes" id="UP000318571">
    <property type="component" value="Chromosome 3"/>
</dbReference>
<evidence type="ECO:0000313" key="13">
    <source>
        <dbReference type="Proteomes" id="UP000318571"/>
    </source>
</evidence>
<feature type="repeat" description="NHL" evidence="7">
    <location>
        <begin position="611"/>
        <end position="652"/>
    </location>
</feature>
<evidence type="ECO:0000256" key="3">
    <source>
        <dbReference type="ARBA" id="ARBA00022771"/>
    </source>
</evidence>
<feature type="region of interest" description="Disordered" evidence="9">
    <location>
        <begin position="45"/>
        <end position="78"/>
    </location>
</feature>
<dbReference type="PROSITE" id="PS50194">
    <property type="entry name" value="FILAMIN_REPEAT"/>
    <property type="match status" value="1"/>
</dbReference>
<dbReference type="PROSITE" id="PS50119">
    <property type="entry name" value="ZF_BBOX"/>
    <property type="match status" value="1"/>
</dbReference>
<dbReference type="InterPro" id="IPR017907">
    <property type="entry name" value="Znf_RING_CS"/>
</dbReference>
<accession>A0A553P5Y1</accession>
<evidence type="ECO:0000256" key="4">
    <source>
        <dbReference type="ARBA" id="ARBA00022833"/>
    </source>
</evidence>
<feature type="domain" description="B box-type" evidence="11">
    <location>
        <begin position="239"/>
        <end position="280"/>
    </location>
</feature>
<protein>
    <recommendedName>
        <fullName evidence="14">RING-type domain-containing protein</fullName>
    </recommendedName>
</protein>
<feature type="compositionally biased region" description="Polar residues" evidence="9">
    <location>
        <begin position="585"/>
        <end position="602"/>
    </location>
</feature>